<feature type="compositionally biased region" description="Basic and acidic residues" evidence="2">
    <location>
        <begin position="196"/>
        <end position="207"/>
    </location>
</feature>
<keyword evidence="4" id="KW-1185">Reference proteome</keyword>
<comment type="caution">
    <text evidence="3">The sequence shown here is derived from an EMBL/GenBank/DDBJ whole genome shotgun (WGS) entry which is preliminary data.</text>
</comment>
<feature type="coiled-coil region" evidence="1">
    <location>
        <begin position="17"/>
        <end position="51"/>
    </location>
</feature>
<feature type="compositionally biased region" description="Basic and acidic residues" evidence="2">
    <location>
        <begin position="173"/>
        <end position="188"/>
    </location>
</feature>
<feature type="coiled-coil region" evidence="1">
    <location>
        <begin position="286"/>
        <end position="313"/>
    </location>
</feature>
<gene>
    <name evidence="3" type="ORF">IC229_23855</name>
</gene>
<evidence type="ECO:0000313" key="4">
    <source>
        <dbReference type="Proteomes" id="UP000598820"/>
    </source>
</evidence>
<feature type="region of interest" description="Disordered" evidence="2">
    <location>
        <begin position="173"/>
        <end position="207"/>
    </location>
</feature>
<dbReference type="Proteomes" id="UP000598820">
    <property type="component" value="Unassembled WGS sequence"/>
</dbReference>
<proteinExistence type="predicted"/>
<evidence type="ECO:0000256" key="2">
    <source>
        <dbReference type="SAM" id="MobiDB-lite"/>
    </source>
</evidence>
<sequence>MPQLVRIPTPGKDKAPLSKAQKEFNRLTKKIDDLELELTQFRAAATQIQQRIYTEYEPLLRDFNRLRADLVRVFDRAHDRPETTKTERKKLVDLILNLSYELISEHGLEELKPIFDKYDADGFDATDAEADEQVSEVMKEMVSAMYGIQFDEDVDVSTKDKFMAYLDEQMRAKQTEHQQLEQEAEERKAKKPKSAKQQEREAKKQLEERNITKAVRTLYMDLVKAFHPDREPDEDEKVRKTEIMKRVTEAYEKSDLLALFRLQFEFNRIDQQNLETLAEDQLRYYNKILKQQAEELDAELYGLQSQLSAALNKPLMMVGSALSLEFSFNNDVRALKQDIKATRKDIKDLSNPAQMKAFLKTYRIRKASDFDTFSGFFG</sequence>
<dbReference type="Gene3D" id="1.10.287.110">
    <property type="entry name" value="DnaJ domain"/>
    <property type="match status" value="1"/>
</dbReference>
<organism evidence="3 4">
    <name type="scientific">Spirosoma profusum</name>
    <dbReference type="NCBI Taxonomy" id="2771354"/>
    <lineage>
        <taxon>Bacteria</taxon>
        <taxon>Pseudomonadati</taxon>
        <taxon>Bacteroidota</taxon>
        <taxon>Cytophagia</taxon>
        <taxon>Cytophagales</taxon>
        <taxon>Cytophagaceae</taxon>
        <taxon>Spirosoma</taxon>
    </lineage>
</organism>
<evidence type="ECO:0008006" key="5">
    <source>
        <dbReference type="Google" id="ProtNLM"/>
    </source>
</evidence>
<dbReference type="SUPFAM" id="SSF46565">
    <property type="entry name" value="Chaperone J-domain"/>
    <property type="match status" value="1"/>
</dbReference>
<evidence type="ECO:0000256" key="1">
    <source>
        <dbReference type="SAM" id="Coils"/>
    </source>
</evidence>
<evidence type="ECO:0000313" key="3">
    <source>
        <dbReference type="EMBL" id="MBD2703701.1"/>
    </source>
</evidence>
<keyword evidence="1" id="KW-0175">Coiled coil</keyword>
<protein>
    <recommendedName>
        <fullName evidence="5">J domain-containing protein</fullName>
    </recommendedName>
</protein>
<dbReference type="AlphaFoldDB" id="A0A926Y4X0"/>
<reference evidence="3" key="1">
    <citation type="submission" date="2020-09" db="EMBL/GenBank/DDBJ databases">
        <authorList>
            <person name="Kim M.K."/>
        </authorList>
    </citation>
    <scope>NUCLEOTIDE SEQUENCE</scope>
    <source>
        <strain evidence="3">BT702</strain>
    </source>
</reference>
<dbReference type="RefSeq" id="WP_190889578.1">
    <property type="nucleotide sequence ID" value="NZ_JACWZY010000024.1"/>
</dbReference>
<dbReference type="EMBL" id="JACWZY010000024">
    <property type="protein sequence ID" value="MBD2703701.1"/>
    <property type="molecule type" value="Genomic_DNA"/>
</dbReference>
<dbReference type="InterPro" id="IPR036869">
    <property type="entry name" value="J_dom_sf"/>
</dbReference>
<name>A0A926Y4X0_9BACT</name>
<accession>A0A926Y4X0</accession>